<name>A0A9P4P294_9PEZI</name>
<accession>A0A9P4P294</accession>
<dbReference type="Gene3D" id="3.40.1350.10">
    <property type="match status" value="1"/>
</dbReference>
<feature type="region of interest" description="Disordered" evidence="3">
    <location>
        <begin position="243"/>
        <end position="320"/>
    </location>
</feature>
<comment type="caution">
    <text evidence="4">The sequence shown here is derived from an EMBL/GenBank/DDBJ whole genome shotgun (WGS) entry which is preliminary data.</text>
</comment>
<reference evidence="4" key="1">
    <citation type="journal article" date="2020" name="Stud. Mycol.">
        <title>101 Dothideomycetes genomes: a test case for predicting lifestyles and emergence of pathogens.</title>
        <authorList>
            <person name="Haridas S."/>
            <person name="Albert R."/>
            <person name="Binder M."/>
            <person name="Bloem J."/>
            <person name="Labutti K."/>
            <person name="Salamov A."/>
            <person name="Andreopoulos B."/>
            <person name="Baker S."/>
            <person name="Barry K."/>
            <person name="Bills G."/>
            <person name="Bluhm B."/>
            <person name="Cannon C."/>
            <person name="Castanera R."/>
            <person name="Culley D."/>
            <person name="Daum C."/>
            <person name="Ezra D."/>
            <person name="Gonzalez J."/>
            <person name="Henrissat B."/>
            <person name="Kuo A."/>
            <person name="Liang C."/>
            <person name="Lipzen A."/>
            <person name="Lutzoni F."/>
            <person name="Magnuson J."/>
            <person name="Mondo S."/>
            <person name="Nolan M."/>
            <person name="Ohm R."/>
            <person name="Pangilinan J."/>
            <person name="Park H.-J."/>
            <person name="Ramirez L."/>
            <person name="Alfaro M."/>
            <person name="Sun H."/>
            <person name="Tritt A."/>
            <person name="Yoshinaga Y."/>
            <person name="Zwiers L.-H."/>
            <person name="Turgeon B."/>
            <person name="Goodwin S."/>
            <person name="Spatafora J."/>
            <person name="Crous P."/>
            <person name="Grigoriev I."/>
        </authorList>
    </citation>
    <scope>NUCLEOTIDE SEQUENCE</scope>
    <source>
        <strain evidence="4">CBS 130266</strain>
    </source>
</reference>
<gene>
    <name evidence="4" type="ORF">EJ08DRAFT_645617</name>
</gene>
<dbReference type="AlphaFoldDB" id="A0A9P4P294"/>
<dbReference type="Proteomes" id="UP000800235">
    <property type="component" value="Unassembled WGS sequence"/>
</dbReference>
<proteinExistence type="predicted"/>
<dbReference type="PANTHER" id="PTHR28133">
    <property type="entry name" value="REQUIRED FOR RESPIRATORY GROWTH PROTEIN 7, MITOCHONDRIAL"/>
    <property type="match status" value="1"/>
</dbReference>
<evidence type="ECO:0008006" key="6">
    <source>
        <dbReference type="Google" id="ProtNLM"/>
    </source>
</evidence>
<evidence type="ECO:0000256" key="1">
    <source>
        <dbReference type="ARBA" id="ARBA00004173"/>
    </source>
</evidence>
<feature type="compositionally biased region" description="Basic residues" evidence="3">
    <location>
        <begin position="278"/>
        <end position="302"/>
    </location>
</feature>
<dbReference type="OrthoDB" id="20734at2759"/>
<evidence type="ECO:0000256" key="3">
    <source>
        <dbReference type="SAM" id="MobiDB-lite"/>
    </source>
</evidence>
<dbReference type="SUPFAM" id="SSF52980">
    <property type="entry name" value="Restriction endonuclease-like"/>
    <property type="match status" value="1"/>
</dbReference>
<organism evidence="4 5">
    <name type="scientific">Tothia fuscella</name>
    <dbReference type="NCBI Taxonomy" id="1048955"/>
    <lineage>
        <taxon>Eukaryota</taxon>
        <taxon>Fungi</taxon>
        <taxon>Dikarya</taxon>
        <taxon>Ascomycota</taxon>
        <taxon>Pezizomycotina</taxon>
        <taxon>Dothideomycetes</taxon>
        <taxon>Pleosporomycetidae</taxon>
        <taxon>Venturiales</taxon>
        <taxon>Cylindrosympodiaceae</taxon>
        <taxon>Tothia</taxon>
    </lineage>
</organism>
<keyword evidence="2" id="KW-0496">Mitochondrion</keyword>
<protein>
    <recommendedName>
        <fullName evidence="6">Restriction endonuclease type IV Mrr domain-containing protein</fullName>
    </recommendedName>
</protein>
<dbReference type="PANTHER" id="PTHR28133:SF1">
    <property type="entry name" value="REQUIRED FOR RESPIRATORY GROWTH PROTEIN 7, MITOCHONDRIAL"/>
    <property type="match status" value="1"/>
</dbReference>
<dbReference type="Pfam" id="PF10356">
    <property type="entry name" value="RRG7"/>
    <property type="match status" value="1"/>
</dbReference>
<feature type="compositionally biased region" description="Basic and acidic residues" evidence="3">
    <location>
        <begin position="265"/>
        <end position="277"/>
    </location>
</feature>
<dbReference type="InterPro" id="IPR011335">
    <property type="entry name" value="Restrct_endonuc-II-like"/>
</dbReference>
<evidence type="ECO:0000313" key="5">
    <source>
        <dbReference type="Proteomes" id="UP000800235"/>
    </source>
</evidence>
<evidence type="ECO:0000313" key="4">
    <source>
        <dbReference type="EMBL" id="KAF2435947.1"/>
    </source>
</evidence>
<dbReference type="GO" id="GO:0003676">
    <property type="term" value="F:nucleic acid binding"/>
    <property type="evidence" value="ECO:0007669"/>
    <property type="project" value="InterPro"/>
</dbReference>
<dbReference type="InterPro" id="IPR011856">
    <property type="entry name" value="tRNA_endonuc-like_dom_sf"/>
</dbReference>
<dbReference type="InterPro" id="IPR018828">
    <property type="entry name" value="RRG7"/>
</dbReference>
<dbReference type="GO" id="GO:0005739">
    <property type="term" value="C:mitochondrion"/>
    <property type="evidence" value="ECO:0007669"/>
    <property type="project" value="UniProtKB-SubCell"/>
</dbReference>
<comment type="subcellular location">
    <subcellularLocation>
        <location evidence="1">Mitochondrion</location>
    </subcellularLocation>
</comment>
<sequence>MLGRLSFRGIRCPSFTPCRCYRTKSKETIPKNGKTSKVETTITAGSDQHNDLPSFLEYAARQKLSPTSPVYVGTRYEYLVAFPLRQLGFTLTRTGRASDYGIDLLGHWSVPSHPSPLRVLLQCKAHAKSLSPAHIRELEGAFTGAPAGWKGEGVMGFLAATSSATKGMRDALVRSKVPMGYLQVTDEGRVLQFIWNNEATVRGLEGMGVTARYGPEVGEREVVLTWKGWSIRREEAEVVVVEKKRGAKTSAEQTSTEPKKRGRPRKLEASEAPLEKKMNKKKKVAKTPTKAKTRAPPKKVASKSRDAKASKGPKGQRKKE</sequence>
<evidence type="ECO:0000256" key="2">
    <source>
        <dbReference type="ARBA" id="ARBA00023128"/>
    </source>
</evidence>
<keyword evidence="5" id="KW-1185">Reference proteome</keyword>
<dbReference type="GO" id="GO:0006302">
    <property type="term" value="P:double-strand break repair"/>
    <property type="evidence" value="ECO:0007669"/>
    <property type="project" value="UniProtKB-ARBA"/>
</dbReference>
<dbReference type="EMBL" id="MU007012">
    <property type="protein sequence ID" value="KAF2435947.1"/>
    <property type="molecule type" value="Genomic_DNA"/>
</dbReference>